<sequence>MRLPTTEHTSRPWRIHEVAPDFQVEDVWALPTPGGPDDLARLVRQFATGHGAGKGRPISAPVPRALFAIRWKLGALLGWDRPGTGIGTRVPTLRERLPADLRDGTRGPDLTAVPFTSVYQTHDEWVAEMANRTVHTVMHIGWVPDGAVGYRGQMAVLMKPNGLFGALYMAAIKPFRYVGVYPALLRMIGRGWRTDAGPAGGPGGADAGPTGVPGRAGHHS</sequence>
<feature type="region of interest" description="Disordered" evidence="1">
    <location>
        <begin position="198"/>
        <end position="220"/>
    </location>
</feature>
<protein>
    <recommendedName>
        <fullName evidence="4">DUF2867 domain-containing protein</fullName>
    </recommendedName>
</protein>
<organism evidence="2 3">
    <name type="scientific">Longispora fulva</name>
    <dbReference type="NCBI Taxonomy" id="619741"/>
    <lineage>
        <taxon>Bacteria</taxon>
        <taxon>Bacillati</taxon>
        <taxon>Actinomycetota</taxon>
        <taxon>Actinomycetes</taxon>
        <taxon>Micromonosporales</taxon>
        <taxon>Micromonosporaceae</taxon>
        <taxon>Longispora</taxon>
    </lineage>
</organism>
<evidence type="ECO:0008006" key="4">
    <source>
        <dbReference type="Google" id="ProtNLM"/>
    </source>
</evidence>
<dbReference type="AlphaFoldDB" id="A0A8J7KP33"/>
<dbReference type="EMBL" id="JADOUF010000001">
    <property type="protein sequence ID" value="MBG6135852.1"/>
    <property type="molecule type" value="Genomic_DNA"/>
</dbReference>
<evidence type="ECO:0000313" key="3">
    <source>
        <dbReference type="Proteomes" id="UP000622552"/>
    </source>
</evidence>
<gene>
    <name evidence="2" type="ORF">IW245_002046</name>
</gene>
<dbReference type="Proteomes" id="UP000622552">
    <property type="component" value="Unassembled WGS sequence"/>
</dbReference>
<dbReference type="InterPro" id="IPR021295">
    <property type="entry name" value="DUF2867"/>
</dbReference>
<dbReference type="RefSeq" id="WP_197002909.1">
    <property type="nucleotide sequence ID" value="NZ_BONS01000002.1"/>
</dbReference>
<accession>A0A8J7KP33</accession>
<proteinExistence type="predicted"/>
<evidence type="ECO:0000256" key="1">
    <source>
        <dbReference type="SAM" id="MobiDB-lite"/>
    </source>
</evidence>
<evidence type="ECO:0000313" key="2">
    <source>
        <dbReference type="EMBL" id="MBG6135852.1"/>
    </source>
</evidence>
<dbReference type="Pfam" id="PF11066">
    <property type="entry name" value="DUF2867"/>
    <property type="match status" value="1"/>
</dbReference>
<keyword evidence="3" id="KW-1185">Reference proteome</keyword>
<comment type="caution">
    <text evidence="2">The sequence shown here is derived from an EMBL/GenBank/DDBJ whole genome shotgun (WGS) entry which is preliminary data.</text>
</comment>
<name>A0A8J7KP33_9ACTN</name>
<reference evidence="2" key="1">
    <citation type="submission" date="2020-11" db="EMBL/GenBank/DDBJ databases">
        <title>Sequencing the genomes of 1000 actinobacteria strains.</title>
        <authorList>
            <person name="Klenk H.-P."/>
        </authorList>
    </citation>
    <scope>NUCLEOTIDE SEQUENCE</scope>
    <source>
        <strain evidence="2">DSM 45356</strain>
    </source>
</reference>